<sequence length="139" mass="14974">MYKAFYSVNEAAARLQLHPKTVLRFIREGRLPATRVGRAYRIAHARLQVLAGESEQTPARAGQAKVTSVVDIAGASIELQQYLARGLQAALAAQGQDVVHLQTLLDPTQDQLKVVLVAPPGTAAALLGLLDRLLQNFAP</sequence>
<evidence type="ECO:0000259" key="1">
    <source>
        <dbReference type="Pfam" id="PF12728"/>
    </source>
</evidence>
<dbReference type="Proteomes" id="UP000486534">
    <property type="component" value="Unassembled WGS sequence"/>
</dbReference>
<gene>
    <name evidence="2" type="ORF">GDH07_11300</name>
</gene>
<dbReference type="EMBL" id="WHUV01000002">
    <property type="protein sequence ID" value="MQA53898.1"/>
    <property type="molecule type" value="Genomic_DNA"/>
</dbReference>
<protein>
    <submittedName>
        <fullName evidence="2">Helix-turn-helix domain-containing protein</fullName>
    </submittedName>
</protein>
<evidence type="ECO:0000313" key="2">
    <source>
        <dbReference type="EMBL" id="MQA53898.1"/>
    </source>
</evidence>
<dbReference type="Pfam" id="PF12728">
    <property type="entry name" value="HTH_17"/>
    <property type="match status" value="1"/>
</dbReference>
<dbReference type="RefSeq" id="WP_152897578.1">
    <property type="nucleotide sequence ID" value="NZ_WHUV01000002.1"/>
</dbReference>
<dbReference type="SUPFAM" id="SSF46955">
    <property type="entry name" value="Putative DNA-binding domain"/>
    <property type="match status" value="1"/>
</dbReference>
<dbReference type="InterPro" id="IPR010093">
    <property type="entry name" value="SinI_DNA-bd"/>
</dbReference>
<proteinExistence type="predicted"/>
<name>A0A7X1PN74_9PSED</name>
<comment type="caution">
    <text evidence="2">The sequence shown here is derived from an EMBL/GenBank/DDBJ whole genome shotgun (WGS) entry which is preliminary data.</text>
</comment>
<reference evidence="2 3" key="1">
    <citation type="submission" date="2019-10" db="EMBL/GenBank/DDBJ databases">
        <title>Pseudomonas dajingensis sp. nov., isolated from the profound head ulcers of farmed Murray cod (Maccullochella peelii peelii).</title>
        <authorList>
            <person name="Liu Y."/>
        </authorList>
    </citation>
    <scope>NUCLEOTIDE SEQUENCE [LARGE SCALE GENOMIC DNA]</scope>
    <source>
        <strain evidence="2 3">MC042</strain>
    </source>
</reference>
<dbReference type="InterPro" id="IPR009061">
    <property type="entry name" value="DNA-bd_dom_put_sf"/>
</dbReference>
<dbReference type="NCBIfam" id="TIGR01764">
    <property type="entry name" value="excise"/>
    <property type="match status" value="1"/>
</dbReference>
<evidence type="ECO:0000313" key="3">
    <source>
        <dbReference type="Proteomes" id="UP000486534"/>
    </source>
</evidence>
<organism evidence="2 3">
    <name type="scientific">Pseudomonas piscis</name>
    <dbReference type="NCBI Taxonomy" id="2614538"/>
    <lineage>
        <taxon>Bacteria</taxon>
        <taxon>Pseudomonadati</taxon>
        <taxon>Pseudomonadota</taxon>
        <taxon>Gammaproteobacteria</taxon>
        <taxon>Pseudomonadales</taxon>
        <taxon>Pseudomonadaceae</taxon>
        <taxon>Pseudomonas</taxon>
    </lineage>
</organism>
<dbReference type="AlphaFoldDB" id="A0A7X1PN74"/>
<dbReference type="InterPro" id="IPR041657">
    <property type="entry name" value="HTH_17"/>
</dbReference>
<accession>A0A7X1PN74</accession>
<dbReference type="GO" id="GO:0003677">
    <property type="term" value="F:DNA binding"/>
    <property type="evidence" value="ECO:0007669"/>
    <property type="project" value="InterPro"/>
</dbReference>
<feature type="domain" description="Helix-turn-helix" evidence="1">
    <location>
        <begin position="5"/>
        <end position="47"/>
    </location>
</feature>